<accession>A0AAW1VF06</accession>
<comment type="caution">
    <text evidence="1">The sequence shown here is derived from an EMBL/GenBank/DDBJ whole genome shotgun (WGS) entry which is preliminary data.</text>
</comment>
<dbReference type="AlphaFoldDB" id="A0AAW1VF06"/>
<dbReference type="Proteomes" id="UP001431783">
    <property type="component" value="Unassembled WGS sequence"/>
</dbReference>
<evidence type="ECO:0000313" key="1">
    <source>
        <dbReference type="EMBL" id="KAK9891136.1"/>
    </source>
</evidence>
<sequence length="161" mass="18877">MHEKRLTAIDGYNERMQKSNSYSSQLNTWYYLKHVSLQTQETRCTAANILGAVTTNIQRTINMHEKRLTAIDGYYDWRQKNVSCSSQLNTWYYLKHVALYTQEPRCTAANILGAVTTNIQRTINMHEKRLTAIDGYNDWRQKNVSCSSQLNTWYYLKHVAL</sequence>
<proteinExistence type="predicted"/>
<gene>
    <name evidence="1" type="ORF">WA026_013453</name>
</gene>
<organism evidence="1 2">
    <name type="scientific">Henosepilachna vigintioctopunctata</name>
    <dbReference type="NCBI Taxonomy" id="420089"/>
    <lineage>
        <taxon>Eukaryota</taxon>
        <taxon>Metazoa</taxon>
        <taxon>Ecdysozoa</taxon>
        <taxon>Arthropoda</taxon>
        <taxon>Hexapoda</taxon>
        <taxon>Insecta</taxon>
        <taxon>Pterygota</taxon>
        <taxon>Neoptera</taxon>
        <taxon>Endopterygota</taxon>
        <taxon>Coleoptera</taxon>
        <taxon>Polyphaga</taxon>
        <taxon>Cucujiformia</taxon>
        <taxon>Coccinelloidea</taxon>
        <taxon>Coccinellidae</taxon>
        <taxon>Epilachninae</taxon>
        <taxon>Epilachnini</taxon>
        <taxon>Henosepilachna</taxon>
    </lineage>
</organism>
<keyword evidence="2" id="KW-1185">Reference proteome</keyword>
<dbReference type="EMBL" id="JARQZJ010000127">
    <property type="protein sequence ID" value="KAK9891136.1"/>
    <property type="molecule type" value="Genomic_DNA"/>
</dbReference>
<reference evidence="1 2" key="1">
    <citation type="submission" date="2023-03" db="EMBL/GenBank/DDBJ databases">
        <title>Genome insight into feeding habits of ladybird beetles.</title>
        <authorList>
            <person name="Li H.-S."/>
            <person name="Huang Y.-H."/>
            <person name="Pang H."/>
        </authorList>
    </citation>
    <scope>NUCLEOTIDE SEQUENCE [LARGE SCALE GENOMIC DNA]</scope>
    <source>
        <strain evidence="1">SYSU_2023b</strain>
        <tissue evidence="1">Whole body</tissue>
    </source>
</reference>
<protein>
    <submittedName>
        <fullName evidence="1">Uncharacterized protein</fullName>
    </submittedName>
</protein>
<name>A0AAW1VF06_9CUCU</name>
<evidence type="ECO:0000313" key="2">
    <source>
        <dbReference type="Proteomes" id="UP001431783"/>
    </source>
</evidence>